<dbReference type="Proteomes" id="UP001185135">
    <property type="component" value="Segment"/>
</dbReference>
<proteinExistence type="predicted"/>
<dbReference type="InterPro" id="IPR002110">
    <property type="entry name" value="Ankyrin_rpt"/>
</dbReference>
<feature type="compositionally biased region" description="Polar residues" evidence="1">
    <location>
        <begin position="10"/>
        <end position="29"/>
    </location>
</feature>
<gene>
    <name evidence="2" type="ORF">pkur_cds_670</name>
</gene>
<dbReference type="EMBL" id="ON887157">
    <property type="protein sequence ID" value="WBR14844.1"/>
    <property type="molecule type" value="Genomic_DNA"/>
</dbReference>
<name>A0AA95EJ29_9VIRU</name>
<dbReference type="PANTHER" id="PTHR46586">
    <property type="entry name" value="ANKYRIN REPEAT-CONTAINING PROTEIN"/>
    <property type="match status" value="1"/>
</dbReference>
<dbReference type="Gene3D" id="1.25.40.20">
    <property type="entry name" value="Ankyrin repeat-containing domain"/>
    <property type="match status" value="1"/>
</dbReference>
<evidence type="ECO:0000313" key="2">
    <source>
        <dbReference type="EMBL" id="WBR14844.1"/>
    </source>
</evidence>
<dbReference type="SUPFAM" id="SSF140860">
    <property type="entry name" value="Pseudo ankyrin repeat-like"/>
    <property type="match status" value="1"/>
</dbReference>
<dbReference type="InterPro" id="IPR036770">
    <property type="entry name" value="Ankyrin_rpt-contain_sf"/>
</dbReference>
<accession>A0AA95EJ29</accession>
<dbReference type="Pfam" id="PF13637">
    <property type="entry name" value="Ank_4"/>
    <property type="match status" value="1"/>
</dbReference>
<organism evidence="2 3">
    <name type="scientific">Pandoravirus kuranda</name>
    <dbReference type="NCBI Taxonomy" id="3019033"/>
    <lineage>
        <taxon>Viruses</taxon>
        <taxon>Pandoravirus</taxon>
    </lineage>
</organism>
<evidence type="ECO:0000313" key="3">
    <source>
        <dbReference type="Proteomes" id="UP001185135"/>
    </source>
</evidence>
<sequence>MDEPHRDTTSHGTITQCHTDGNAVGSTGPPQGDHTNGDGCENPVDEMDGEEHECLPVPDEILEMILANLDDVDAVPAACVNRRSSALVCAYAARAGRVDVLEWLRANGWPWDGTTCSFAARRGRIDVIRWARSRGCPWDSDTCAAAAGAGHLATLKWARANGCPWDERVCTQAVSFGHSHVLKWAVENGCSFYRDTPTHRDPDPARARAREHPWG</sequence>
<dbReference type="InterPro" id="IPR052050">
    <property type="entry name" value="SecEffector_AnkRepeat"/>
</dbReference>
<evidence type="ECO:0000256" key="1">
    <source>
        <dbReference type="SAM" id="MobiDB-lite"/>
    </source>
</evidence>
<feature type="region of interest" description="Disordered" evidence="1">
    <location>
        <begin position="1"/>
        <end position="51"/>
    </location>
</feature>
<dbReference type="PANTHER" id="PTHR46586:SF3">
    <property type="entry name" value="ANKYRIN REPEAT-CONTAINING PROTEIN"/>
    <property type="match status" value="1"/>
</dbReference>
<dbReference type="CDD" id="cd09917">
    <property type="entry name" value="F-box_SF"/>
    <property type="match status" value="1"/>
</dbReference>
<reference evidence="2" key="1">
    <citation type="submission" date="2022-06" db="EMBL/GenBank/DDBJ databases">
        <authorList>
            <person name="Legendre M."/>
            <person name="Claverie J.-M."/>
            <person name="Alempic J.-M."/>
            <person name="Abergel C."/>
        </authorList>
    </citation>
    <scope>NUCLEOTIDE SEQUENCE</scope>
    <source>
        <strain evidence="2">Kuranda</strain>
    </source>
</reference>
<protein>
    <submittedName>
        <fullName evidence="2">Ankyrin repeat protein</fullName>
    </submittedName>
</protein>